<keyword evidence="3 7" id="KW-0032">Aminotransferase</keyword>
<evidence type="ECO:0000256" key="3">
    <source>
        <dbReference type="ARBA" id="ARBA00022576"/>
    </source>
</evidence>
<evidence type="ECO:0000256" key="4">
    <source>
        <dbReference type="ARBA" id="ARBA00022679"/>
    </source>
</evidence>
<keyword evidence="4" id="KW-0808">Transferase</keyword>
<dbReference type="InterPro" id="IPR015422">
    <property type="entry name" value="PyrdxlP-dep_Trfase_small"/>
</dbReference>
<organism evidence="7 8">
    <name type="scientific">Paractinoplanes ovalisporus</name>
    <dbReference type="NCBI Taxonomy" id="2810368"/>
    <lineage>
        <taxon>Bacteria</taxon>
        <taxon>Bacillati</taxon>
        <taxon>Actinomycetota</taxon>
        <taxon>Actinomycetes</taxon>
        <taxon>Micromonosporales</taxon>
        <taxon>Micromonosporaceae</taxon>
        <taxon>Paractinoplanes</taxon>
    </lineage>
</organism>
<gene>
    <name evidence="7" type="ORF">JIG36_23070</name>
</gene>
<dbReference type="Gene3D" id="3.40.640.10">
    <property type="entry name" value="Type I PLP-dependent aspartate aminotransferase-like (Major domain)"/>
    <property type="match status" value="1"/>
</dbReference>
<accession>A0ABS2AF57</accession>
<keyword evidence="5" id="KW-0663">Pyridoxal phosphate</keyword>
<comment type="similarity">
    <text evidence="2">Belongs to the class-I pyridoxal-phosphate-dependent aminotransferase family.</text>
</comment>
<dbReference type="Proteomes" id="UP000632138">
    <property type="component" value="Unassembled WGS sequence"/>
</dbReference>
<feature type="domain" description="Aminotransferase class I/classII large" evidence="6">
    <location>
        <begin position="39"/>
        <end position="291"/>
    </location>
</feature>
<dbReference type="PANTHER" id="PTHR46383:SF1">
    <property type="entry name" value="ASPARTATE AMINOTRANSFERASE"/>
    <property type="match status" value="1"/>
</dbReference>
<keyword evidence="8" id="KW-1185">Reference proteome</keyword>
<comment type="caution">
    <text evidence="7">The sequence shown here is derived from an EMBL/GenBank/DDBJ whole genome shotgun (WGS) entry which is preliminary data.</text>
</comment>
<dbReference type="InterPro" id="IPR015421">
    <property type="entry name" value="PyrdxlP-dep_Trfase_major"/>
</dbReference>
<evidence type="ECO:0000256" key="5">
    <source>
        <dbReference type="ARBA" id="ARBA00022898"/>
    </source>
</evidence>
<comment type="cofactor">
    <cofactor evidence="1">
        <name>pyridoxal 5'-phosphate</name>
        <dbReference type="ChEBI" id="CHEBI:597326"/>
    </cofactor>
</comment>
<evidence type="ECO:0000256" key="2">
    <source>
        <dbReference type="ARBA" id="ARBA00007441"/>
    </source>
</evidence>
<dbReference type="EMBL" id="JAENHP010000007">
    <property type="protein sequence ID" value="MBM2618444.1"/>
    <property type="molecule type" value="Genomic_DNA"/>
</dbReference>
<dbReference type="RefSeq" id="WP_203378449.1">
    <property type="nucleotide sequence ID" value="NZ_JAENHP010000007.1"/>
</dbReference>
<proteinExistence type="inferred from homology"/>
<dbReference type="InterPro" id="IPR050596">
    <property type="entry name" value="AspAT/PAT-like"/>
</dbReference>
<dbReference type="SUPFAM" id="SSF53383">
    <property type="entry name" value="PLP-dependent transferases"/>
    <property type="match status" value="1"/>
</dbReference>
<protein>
    <submittedName>
        <fullName evidence="7">Aminotransferase class I/II-fold pyridoxal phosphate-dependent enzyme</fullName>
    </submittedName>
</protein>
<evidence type="ECO:0000259" key="6">
    <source>
        <dbReference type="Pfam" id="PF00155"/>
    </source>
</evidence>
<dbReference type="InterPro" id="IPR015424">
    <property type="entry name" value="PyrdxlP-dep_Trfase"/>
</dbReference>
<dbReference type="Gene3D" id="3.90.1150.10">
    <property type="entry name" value="Aspartate Aminotransferase, domain 1"/>
    <property type="match status" value="1"/>
</dbReference>
<sequence length="380" mass="41960">MIELRSPANLTQYEWRGLGLPFNLADGHAHQLQDSAQREIVRRLPTIFADGERTRQADLEATYREAFYRLAGQHSALGRATLLCTSASQAIDLIACALARRGMSVTLLEPCFDNLATLLQRRQVRLAPVNEAALAPGRIAATVAGLRTDALFLTLPNNPTGFSLDPSVFEHLAHRCAAEGIVLIVDCTFRFFDARPAWDQYEILARSGVRFICVEDTGKTWPTLELKCGMLAASPELYPALVEPHNDMLLNVSPFVLRLLVEYLADSEQRGLDRTVRRHTRVNRAALREAMAGSILVPDGRSPEISVEWVRVEGAALTGREVVDVLAAAGIGALPGENFFWNEPGRGARHLRFALARDPVMFRSACLRLREVLGTLDGAR</sequence>
<dbReference type="PANTHER" id="PTHR46383">
    <property type="entry name" value="ASPARTATE AMINOTRANSFERASE"/>
    <property type="match status" value="1"/>
</dbReference>
<dbReference type="Pfam" id="PF00155">
    <property type="entry name" value="Aminotran_1_2"/>
    <property type="match status" value="1"/>
</dbReference>
<evidence type="ECO:0000313" key="8">
    <source>
        <dbReference type="Proteomes" id="UP000632138"/>
    </source>
</evidence>
<dbReference type="GO" id="GO:0008483">
    <property type="term" value="F:transaminase activity"/>
    <property type="evidence" value="ECO:0007669"/>
    <property type="project" value="UniProtKB-KW"/>
</dbReference>
<evidence type="ECO:0000313" key="7">
    <source>
        <dbReference type="EMBL" id="MBM2618444.1"/>
    </source>
</evidence>
<evidence type="ECO:0000256" key="1">
    <source>
        <dbReference type="ARBA" id="ARBA00001933"/>
    </source>
</evidence>
<dbReference type="InterPro" id="IPR004839">
    <property type="entry name" value="Aminotransferase_I/II_large"/>
</dbReference>
<name>A0ABS2AF57_9ACTN</name>
<reference evidence="7 8" key="1">
    <citation type="submission" date="2021-01" db="EMBL/GenBank/DDBJ databases">
        <title>Actinoplanes sp. nov. LDG1-06 isolated from lichen.</title>
        <authorList>
            <person name="Saeng-In P."/>
            <person name="Phongsopitanun W."/>
            <person name="Kanchanasin P."/>
            <person name="Yuki M."/>
            <person name="Kudo T."/>
            <person name="Ohkuma M."/>
            <person name="Tanasupawat S."/>
        </authorList>
    </citation>
    <scope>NUCLEOTIDE SEQUENCE [LARGE SCALE GENOMIC DNA]</scope>
    <source>
        <strain evidence="7 8">LDG1-06</strain>
    </source>
</reference>